<keyword evidence="4 6" id="KW-1133">Transmembrane helix</keyword>
<feature type="transmembrane region" description="Helical" evidence="6">
    <location>
        <begin position="599"/>
        <end position="616"/>
    </location>
</feature>
<dbReference type="CDD" id="cd17502">
    <property type="entry name" value="MFS_Azr1_MDR_like"/>
    <property type="match status" value="1"/>
</dbReference>
<gene>
    <name evidence="8" type="ORF">PODANS_6_7770</name>
</gene>
<proteinExistence type="inferred from homology"/>
<feature type="transmembrane region" description="Helical" evidence="6">
    <location>
        <begin position="302"/>
        <end position="322"/>
    </location>
</feature>
<dbReference type="PRINTS" id="PR01036">
    <property type="entry name" value="TCRTETB"/>
</dbReference>
<dbReference type="PANTHER" id="PTHR23501">
    <property type="entry name" value="MAJOR FACILITATOR SUPERFAMILY"/>
    <property type="match status" value="1"/>
</dbReference>
<feature type="domain" description="Major facilitator superfamily (MFS) profile" evidence="7">
    <location>
        <begin position="106"/>
        <end position="561"/>
    </location>
</feature>
<dbReference type="FunCoup" id="B2B401">
    <property type="interactions" value="26"/>
</dbReference>
<dbReference type="RefSeq" id="XP_001910701.1">
    <property type="nucleotide sequence ID" value="XM_001910666.1"/>
</dbReference>
<evidence type="ECO:0000313" key="9">
    <source>
        <dbReference type="EMBL" id="CDP31228.1"/>
    </source>
</evidence>
<feature type="transmembrane region" description="Helical" evidence="6">
    <location>
        <begin position="494"/>
        <end position="519"/>
    </location>
</feature>
<reference evidence="8 10" key="1">
    <citation type="journal article" date="2008" name="Genome Biol.">
        <title>The genome sequence of the model ascomycete fungus Podospora anserina.</title>
        <authorList>
            <person name="Espagne E."/>
            <person name="Lespinet O."/>
            <person name="Malagnac F."/>
            <person name="Da Silva C."/>
            <person name="Jaillon O."/>
            <person name="Porcel B.M."/>
            <person name="Couloux A."/>
            <person name="Aury J.-M."/>
            <person name="Segurens B."/>
            <person name="Poulain J."/>
            <person name="Anthouard V."/>
            <person name="Grossetete S."/>
            <person name="Khalili H."/>
            <person name="Coppin E."/>
            <person name="Dequard-Chablat M."/>
            <person name="Picard M."/>
            <person name="Contamine V."/>
            <person name="Arnaise S."/>
            <person name="Bourdais A."/>
            <person name="Berteaux-Lecellier V."/>
            <person name="Gautheret D."/>
            <person name="de Vries R.P."/>
            <person name="Battaglia E."/>
            <person name="Coutinho P.M."/>
            <person name="Danchin E.G.J."/>
            <person name="Henrissat B."/>
            <person name="El Khoury R."/>
            <person name="Sainsard-Chanet A."/>
            <person name="Boivin A."/>
            <person name="Pinan-Lucarre B."/>
            <person name="Sellem C.H."/>
            <person name="Debuchy R."/>
            <person name="Wincker P."/>
            <person name="Weissenbach J."/>
            <person name="Silar P."/>
        </authorList>
    </citation>
    <scope>NUCLEOTIDE SEQUENCE [LARGE SCALE GENOMIC DNA]</scope>
    <source>
        <strain evidence="10">S / ATCC MYA-4624 / DSM 980 / FGSC 10383</strain>
        <strain evidence="8">S mat+</strain>
    </source>
</reference>
<evidence type="ECO:0000256" key="4">
    <source>
        <dbReference type="ARBA" id="ARBA00022989"/>
    </source>
</evidence>
<dbReference type="InterPro" id="IPR036259">
    <property type="entry name" value="MFS_trans_sf"/>
</dbReference>
<reference evidence="9" key="4">
    <citation type="submission" date="2015-04" db="EMBL/GenBank/DDBJ databases">
        <title>Maintaining two mating types: Structure of the mating type locus and its role in heterokaryosis in Podospora anserina.</title>
        <authorList>
            <person name="Grognet P."/>
            <person name="Bidard F."/>
            <person name="Kuchly C."/>
            <person name="Chan Ho Tong L."/>
            <person name="Coppin E."/>
            <person name="Ait Benkhali J."/>
            <person name="Couloux A."/>
            <person name="Wincker P."/>
            <person name="Debuchy R."/>
            <person name="Silar P."/>
        </authorList>
    </citation>
    <scope>NUCLEOTIDE SEQUENCE</scope>
</reference>
<dbReference type="EMBL" id="FO904941">
    <property type="protein sequence ID" value="CDP31228.1"/>
    <property type="molecule type" value="Genomic_DNA"/>
</dbReference>
<evidence type="ECO:0000313" key="8">
    <source>
        <dbReference type="EMBL" id="CAP71837.1"/>
    </source>
</evidence>
<dbReference type="Proteomes" id="UP000001197">
    <property type="component" value="Chromosome 6"/>
</dbReference>
<feature type="transmembrane region" description="Helical" evidence="6">
    <location>
        <begin position="431"/>
        <end position="451"/>
    </location>
</feature>
<evidence type="ECO:0000256" key="6">
    <source>
        <dbReference type="SAM" id="Phobius"/>
    </source>
</evidence>
<dbReference type="InterPro" id="IPR011701">
    <property type="entry name" value="MFS"/>
</dbReference>
<evidence type="ECO:0000256" key="3">
    <source>
        <dbReference type="ARBA" id="ARBA00022692"/>
    </source>
</evidence>
<reference evidence="8" key="2">
    <citation type="submission" date="2008-07" db="EMBL/GenBank/DDBJ databases">
        <authorList>
            <person name="Genoscope - CEA"/>
        </authorList>
    </citation>
    <scope>NUCLEOTIDE SEQUENCE</scope>
    <source>
        <strain evidence="8">S mat+</strain>
    </source>
</reference>
<dbReference type="VEuPathDB" id="FungiDB:PODANS_6_7770"/>
<organism evidence="8">
    <name type="scientific">Podospora anserina (strain S / ATCC MYA-4624 / DSM 980 / FGSC 10383)</name>
    <name type="common">Pleurage anserina</name>
    <dbReference type="NCBI Taxonomy" id="515849"/>
    <lineage>
        <taxon>Eukaryota</taxon>
        <taxon>Fungi</taxon>
        <taxon>Dikarya</taxon>
        <taxon>Ascomycota</taxon>
        <taxon>Pezizomycotina</taxon>
        <taxon>Sordariomycetes</taxon>
        <taxon>Sordariomycetidae</taxon>
        <taxon>Sordariales</taxon>
        <taxon>Podosporaceae</taxon>
        <taxon>Podospora</taxon>
        <taxon>Podospora anserina</taxon>
    </lineage>
</organism>
<keyword evidence="5 6" id="KW-0472">Membrane</keyword>
<evidence type="ECO:0000259" key="7">
    <source>
        <dbReference type="PROSITE" id="PS50850"/>
    </source>
</evidence>
<feature type="transmembrane region" description="Helical" evidence="6">
    <location>
        <begin position="406"/>
        <end position="424"/>
    </location>
</feature>
<name>B2B401_PODAN</name>
<dbReference type="PROSITE" id="PS50850">
    <property type="entry name" value="MFS"/>
    <property type="match status" value="1"/>
</dbReference>
<comment type="subcellular location">
    <subcellularLocation>
        <location evidence="1">Membrane</location>
        <topology evidence="1">Multi-pass membrane protein</topology>
    </subcellularLocation>
</comment>
<dbReference type="Pfam" id="PF07690">
    <property type="entry name" value="MFS_1"/>
    <property type="match status" value="1"/>
</dbReference>
<dbReference type="KEGG" id="pan:PODANSg7740"/>
<accession>B2B401</accession>
<dbReference type="GO" id="GO:0022857">
    <property type="term" value="F:transmembrane transporter activity"/>
    <property type="evidence" value="ECO:0007669"/>
    <property type="project" value="InterPro"/>
</dbReference>
<dbReference type="Gene3D" id="1.20.1720.10">
    <property type="entry name" value="Multidrug resistance protein D"/>
    <property type="match status" value="1"/>
</dbReference>
<dbReference type="eggNOG" id="KOG0254">
    <property type="taxonomic scope" value="Eukaryota"/>
</dbReference>
<feature type="transmembrane region" description="Helical" evidence="6">
    <location>
        <begin position="30"/>
        <end position="50"/>
    </location>
</feature>
<dbReference type="AlphaFoldDB" id="B2B401"/>
<reference evidence="10" key="3">
    <citation type="journal article" date="2014" name="Genetics">
        <title>Maintaining two mating types: Structure of the mating type locus and its role in heterokaryosis in Podospora anserina.</title>
        <authorList>
            <person name="Grognet P."/>
            <person name="Bidard F."/>
            <person name="Kuchly C."/>
            <person name="Tong L.C.H."/>
            <person name="Coppin E."/>
            <person name="Benkhali J.A."/>
            <person name="Couloux A."/>
            <person name="Wincker P."/>
            <person name="Debuchy R."/>
            <person name="Silar P."/>
        </authorList>
    </citation>
    <scope>GENOME REANNOTATION</scope>
    <source>
        <strain evidence="10">S / ATCC MYA-4624 / DSM 980 / FGSC 10383</strain>
    </source>
</reference>
<dbReference type="InterPro" id="IPR020846">
    <property type="entry name" value="MFS_dom"/>
</dbReference>
<dbReference type="OrthoDB" id="10021397at2759"/>
<feature type="transmembrane region" description="Helical" evidence="6">
    <location>
        <begin position="575"/>
        <end position="593"/>
    </location>
</feature>
<keyword evidence="10" id="KW-1185">Reference proteome</keyword>
<keyword evidence="3 6" id="KW-0812">Transmembrane</keyword>
<evidence type="ECO:0000256" key="1">
    <source>
        <dbReference type="ARBA" id="ARBA00004141"/>
    </source>
</evidence>
<feature type="transmembrane region" description="Helical" evidence="6">
    <location>
        <begin position="367"/>
        <end position="386"/>
    </location>
</feature>
<dbReference type="PROSITE" id="PS51257">
    <property type="entry name" value="PROKAR_LIPOPROTEIN"/>
    <property type="match status" value="1"/>
</dbReference>
<feature type="transmembrane region" description="Helical" evidence="6">
    <location>
        <begin position="261"/>
        <end position="281"/>
    </location>
</feature>
<dbReference type="GeneID" id="6194998"/>
<feature type="transmembrane region" description="Helical" evidence="6">
    <location>
        <begin position="171"/>
        <end position="190"/>
    </location>
</feature>
<evidence type="ECO:0000256" key="5">
    <source>
        <dbReference type="ARBA" id="ARBA00023136"/>
    </source>
</evidence>
<evidence type="ECO:0000256" key="2">
    <source>
        <dbReference type="ARBA" id="ARBA00007520"/>
    </source>
</evidence>
<feature type="transmembrane region" description="Helical" evidence="6">
    <location>
        <begin position="228"/>
        <end position="249"/>
    </location>
</feature>
<dbReference type="HOGENOM" id="CLU_000960_22_0_1"/>
<evidence type="ECO:0000313" key="10">
    <source>
        <dbReference type="Proteomes" id="UP000001197"/>
    </source>
</evidence>
<feature type="transmembrane region" description="Helical" evidence="6">
    <location>
        <begin position="103"/>
        <end position="128"/>
    </location>
</feature>
<dbReference type="Gene3D" id="1.20.1250.20">
    <property type="entry name" value="MFS general substrate transporter like domains"/>
    <property type="match status" value="1"/>
</dbReference>
<comment type="similarity">
    <text evidence="2">Belongs to the major facilitator superfamily. TCR/Tet family.</text>
</comment>
<feature type="transmembrane region" description="Helical" evidence="6">
    <location>
        <begin position="328"/>
        <end position="346"/>
    </location>
</feature>
<dbReference type="PANTHER" id="PTHR23501:SF102">
    <property type="entry name" value="DRUG TRANSPORTER, PUTATIVE (AFU_ORTHOLOGUE AFUA_3G08530)-RELATED"/>
    <property type="match status" value="1"/>
</dbReference>
<dbReference type="SUPFAM" id="SSF103473">
    <property type="entry name" value="MFS general substrate transporter"/>
    <property type="match status" value="1"/>
</dbReference>
<protein>
    <submittedName>
        <fullName evidence="9">Multidrug efflux system</fullName>
    </submittedName>
    <submittedName>
        <fullName evidence="8">Podospora anserina S mat+ genomic DNA chromosome 6, supercontig 2</fullName>
    </submittedName>
</protein>
<dbReference type="GO" id="GO:0005886">
    <property type="term" value="C:plasma membrane"/>
    <property type="evidence" value="ECO:0007669"/>
    <property type="project" value="TreeGrafter"/>
</dbReference>
<feature type="transmembrane region" description="Helical" evidence="6">
    <location>
        <begin position="140"/>
        <end position="159"/>
    </location>
</feature>
<dbReference type="EMBL" id="CU638744">
    <property type="protein sequence ID" value="CAP71837.1"/>
    <property type="molecule type" value="Genomic_DNA"/>
</dbReference>
<sequence>MLGQRPTGVSEVRTSDHSVINNFILTSCQPQLPCFLPFCLASFIIPFILVSTSRMATQTQTVIVAPQSAHTNPSNNNLITLSSPKGPPENDSHPDVSMSKRDITLLLTPLCLSVLLSSLDLTILTPSIPSIVADFASPQGYIWIGSSFILAHTASTPIWGAVSDIFGRKPIMLLSQAIFFFASLLCALAENLHSLIIGRAWQGVGASGMGMMVNVIICDSFSLRDRGLYLAVTSGVWALGSAIGPVIGGVMSTRLSWRWCFWINLPIGFLVFFTILIFLPLPSPPKTQILTGLKALDWSGSLLIIGSALMILLALDFGNVVLAWSSPTVINLLVFGVLTLFLFFFNEWKLAPNPIFPARLFPNLSTIAAYGVFAFDSFVFIGLAYYLPLYSQSVLGANALTSGVHLVPLIVSCSLSAAFAGVAIQKTGRYLPVMYAAQVFLMLGVGLFVSLDFAEPDNLGKLFGYEILAGVGVGMNIEGPILAAQAAASELDTAAVIAAMGFARSMATAVSIVVGGVIFQNGMDGRNRGLVEKLGGDIANWFGGGEAAGSIERIGLLGEQQQQFVRGAYFESLRLVWIMVCGFLSVCWCLGIDQLTNEQYVAFAGLATVLTLLVRGQRLSKEHKDVVLGVERGRTTQGQLPVQLGPVPEVRSGEGSAAEIRLRRAADI</sequence>